<dbReference type="NCBIfam" id="TIGR00538">
    <property type="entry name" value="hemN"/>
    <property type="match status" value="1"/>
</dbReference>
<keyword evidence="5 15" id="KW-0004">4Fe-4S</keyword>
<evidence type="ECO:0000256" key="12">
    <source>
        <dbReference type="ARBA" id="ARBA00023244"/>
    </source>
</evidence>
<dbReference type="Gene3D" id="3.80.30.20">
    <property type="entry name" value="tm_1862 like domain"/>
    <property type="match status" value="1"/>
</dbReference>
<dbReference type="AlphaFoldDB" id="A0A840YD71"/>
<evidence type="ECO:0000256" key="10">
    <source>
        <dbReference type="ARBA" id="ARBA00023004"/>
    </source>
</evidence>
<dbReference type="GO" id="GO:0006782">
    <property type="term" value="P:protoporphyrinogen IX biosynthetic process"/>
    <property type="evidence" value="ECO:0007669"/>
    <property type="project" value="UniProtKB-UniPathway"/>
</dbReference>
<dbReference type="GO" id="GO:0051989">
    <property type="term" value="F:coproporphyrinogen dehydrogenase activity"/>
    <property type="evidence" value="ECO:0007669"/>
    <property type="project" value="UniProtKB-EC"/>
</dbReference>
<dbReference type="InterPro" id="IPR007197">
    <property type="entry name" value="rSAM"/>
</dbReference>
<dbReference type="RefSeq" id="WP_312861853.1">
    <property type="nucleotide sequence ID" value="NZ_JACIJD010000002.1"/>
</dbReference>
<comment type="subunit">
    <text evidence="4">Monomer.</text>
</comment>
<dbReference type="Proteomes" id="UP000580654">
    <property type="component" value="Unassembled WGS sequence"/>
</dbReference>
<dbReference type="UniPathway" id="UPA00251">
    <property type="reaction ID" value="UER00323"/>
</dbReference>
<dbReference type="PANTHER" id="PTHR13932">
    <property type="entry name" value="COPROPORPHYRINIGEN III OXIDASE"/>
    <property type="match status" value="1"/>
</dbReference>
<comment type="pathway">
    <text evidence="2 15">Porphyrin-containing compound metabolism; protoporphyrin-IX biosynthesis; protoporphyrinogen-IX from coproporphyrinogen-III (AdoMet route): step 1/1.</text>
</comment>
<organism evidence="19 20">
    <name type="scientific">Muricoccus pecuniae</name>
    <dbReference type="NCBI Taxonomy" id="693023"/>
    <lineage>
        <taxon>Bacteria</taxon>
        <taxon>Pseudomonadati</taxon>
        <taxon>Pseudomonadota</taxon>
        <taxon>Alphaproteobacteria</taxon>
        <taxon>Acetobacterales</taxon>
        <taxon>Roseomonadaceae</taxon>
        <taxon>Muricoccus</taxon>
    </lineage>
</organism>
<feature type="binding site" evidence="17">
    <location>
        <position position="51"/>
    </location>
    <ligand>
        <name>[4Fe-4S] cluster</name>
        <dbReference type="ChEBI" id="CHEBI:49883"/>
        <note>4Fe-4S-S-AdoMet</note>
    </ligand>
</feature>
<keyword evidence="6 15" id="KW-0963">Cytoplasm</keyword>
<feature type="binding site" evidence="16">
    <location>
        <position position="312"/>
    </location>
    <ligand>
        <name>S-adenosyl-L-methionine</name>
        <dbReference type="ChEBI" id="CHEBI:59789"/>
        <label>1</label>
    </ligand>
</feature>
<evidence type="ECO:0000256" key="15">
    <source>
        <dbReference type="PIRNR" id="PIRNR000167"/>
    </source>
</evidence>
<feature type="binding site" evidence="16">
    <location>
        <position position="128"/>
    </location>
    <ligand>
        <name>S-adenosyl-L-methionine</name>
        <dbReference type="ChEBI" id="CHEBI:59789"/>
        <label>1</label>
    </ligand>
</feature>
<reference evidence="19 20" key="1">
    <citation type="submission" date="2020-08" db="EMBL/GenBank/DDBJ databases">
        <title>Genomic Encyclopedia of Type Strains, Phase IV (KMG-IV): sequencing the most valuable type-strain genomes for metagenomic binning, comparative biology and taxonomic classification.</title>
        <authorList>
            <person name="Goeker M."/>
        </authorList>
    </citation>
    <scope>NUCLEOTIDE SEQUENCE [LARGE SCALE GENOMIC DNA]</scope>
    <source>
        <strain evidence="19 20">DSM 25622</strain>
    </source>
</reference>
<comment type="function">
    <text evidence="13">Involved in the heme biosynthesis. Catalyzes the anaerobic oxidative decarboxylation of propionate groups of rings A and B of coproporphyrinogen III to yield the vinyl groups in protoporphyrinogen IX.</text>
</comment>
<comment type="caution">
    <text evidence="19">The sequence shown here is derived from an EMBL/GenBank/DDBJ whole genome shotgun (WGS) entry which is preliminary data.</text>
</comment>
<evidence type="ECO:0000313" key="20">
    <source>
        <dbReference type="Proteomes" id="UP000580654"/>
    </source>
</evidence>
<keyword evidence="10 15" id="KW-0408">Iron</keyword>
<feature type="binding site" evidence="17">
    <location>
        <position position="48"/>
    </location>
    <ligand>
        <name>[4Fe-4S] cluster</name>
        <dbReference type="ChEBI" id="CHEBI:49883"/>
        <note>4Fe-4S-S-AdoMet</note>
    </ligand>
</feature>
<keyword evidence="11 15" id="KW-0411">Iron-sulfur</keyword>
<dbReference type="InterPro" id="IPR004558">
    <property type="entry name" value="Coprogen_oxidase_HemN"/>
</dbReference>
<dbReference type="GO" id="GO:0005737">
    <property type="term" value="C:cytoplasm"/>
    <property type="evidence" value="ECO:0007669"/>
    <property type="project" value="UniProtKB-SubCell"/>
</dbReference>
<feature type="domain" description="Radical SAM core" evidence="18">
    <location>
        <begin position="29"/>
        <end position="271"/>
    </location>
</feature>
<feature type="binding site" evidence="16">
    <location>
        <position position="155"/>
    </location>
    <ligand>
        <name>S-adenosyl-L-methionine</name>
        <dbReference type="ChEBI" id="CHEBI:59789"/>
        <label>2</label>
    </ligand>
</feature>
<dbReference type="SMART" id="SM00729">
    <property type="entry name" value="Elp3"/>
    <property type="match status" value="1"/>
</dbReference>
<evidence type="ECO:0000256" key="17">
    <source>
        <dbReference type="PIRSR" id="PIRSR000167-2"/>
    </source>
</evidence>
<feature type="binding site" evidence="16">
    <location>
        <position position="95"/>
    </location>
    <ligand>
        <name>S-adenosyl-L-methionine</name>
        <dbReference type="ChEBI" id="CHEBI:59789"/>
        <label>1</label>
    </ligand>
</feature>
<evidence type="ECO:0000256" key="2">
    <source>
        <dbReference type="ARBA" id="ARBA00004785"/>
    </source>
</evidence>
<feature type="binding site" evidence="16">
    <location>
        <begin position="50"/>
        <end position="52"/>
    </location>
    <ligand>
        <name>S-adenosyl-L-methionine</name>
        <dbReference type="ChEBI" id="CHEBI:59789"/>
        <label>2</label>
    </ligand>
</feature>
<dbReference type="Gene3D" id="1.10.10.920">
    <property type="match status" value="1"/>
</dbReference>
<feature type="binding site" evidence="16">
    <location>
        <position position="167"/>
    </location>
    <ligand>
        <name>S-adenosyl-L-methionine</name>
        <dbReference type="ChEBI" id="CHEBI:59789"/>
        <label>2</label>
    </ligand>
</feature>
<dbReference type="InterPro" id="IPR058240">
    <property type="entry name" value="rSAM_sf"/>
</dbReference>
<protein>
    <recommendedName>
        <fullName evidence="15">Coproporphyrinogen-III oxidase</fullName>
        <ecNumber evidence="15">1.3.98.3</ecNumber>
    </recommendedName>
</protein>
<feature type="binding site" evidence="17">
    <location>
        <position position="44"/>
    </location>
    <ligand>
        <name>[4Fe-4S] cluster</name>
        <dbReference type="ChEBI" id="CHEBI:49883"/>
        <note>4Fe-4S-S-AdoMet</note>
    </ligand>
</feature>
<dbReference type="GO" id="GO:0051539">
    <property type="term" value="F:4 iron, 4 sulfur cluster binding"/>
    <property type="evidence" value="ECO:0007669"/>
    <property type="project" value="UniProtKB-KW"/>
</dbReference>
<dbReference type="CDD" id="cd01335">
    <property type="entry name" value="Radical_SAM"/>
    <property type="match status" value="1"/>
</dbReference>
<dbReference type="PROSITE" id="PS51918">
    <property type="entry name" value="RADICAL_SAM"/>
    <property type="match status" value="1"/>
</dbReference>
<dbReference type="SUPFAM" id="SSF102114">
    <property type="entry name" value="Radical SAM enzymes"/>
    <property type="match status" value="1"/>
</dbReference>
<dbReference type="SFLD" id="SFLDG01065">
    <property type="entry name" value="anaerobic_coproporphyrinogen-I"/>
    <property type="match status" value="1"/>
</dbReference>
<feature type="binding site" evidence="16">
    <location>
        <position position="192"/>
    </location>
    <ligand>
        <name>S-adenosyl-L-methionine</name>
        <dbReference type="ChEBI" id="CHEBI:59789"/>
        <label>2</label>
    </ligand>
</feature>
<keyword evidence="12 15" id="KW-0627">Porphyrin biosynthesis</keyword>
<feature type="binding site" evidence="16">
    <location>
        <begin position="96"/>
        <end position="97"/>
    </location>
    <ligand>
        <name>S-adenosyl-L-methionine</name>
        <dbReference type="ChEBI" id="CHEBI:59789"/>
        <label>2</label>
    </ligand>
</feature>
<dbReference type="EC" id="1.3.98.3" evidence="15"/>
<evidence type="ECO:0000256" key="14">
    <source>
        <dbReference type="ARBA" id="ARBA00048321"/>
    </source>
</evidence>
<dbReference type="SFLD" id="SFLDS00029">
    <property type="entry name" value="Radical_SAM"/>
    <property type="match status" value="1"/>
</dbReference>
<evidence type="ECO:0000256" key="7">
    <source>
        <dbReference type="ARBA" id="ARBA00022691"/>
    </source>
</evidence>
<comment type="cofactor">
    <cofactor evidence="15 17">
        <name>[4Fe-4S] cluster</name>
        <dbReference type="ChEBI" id="CHEBI:49883"/>
    </cofactor>
    <text evidence="15 17">Binds 1 [4Fe-4S] cluster. The cluster is coordinated with 3 cysteines and an exchangeable S-adenosyl-L-methionine.</text>
</comment>
<accession>A0A840YD71</accession>
<evidence type="ECO:0000256" key="4">
    <source>
        <dbReference type="ARBA" id="ARBA00011245"/>
    </source>
</evidence>
<dbReference type="GO" id="GO:0046872">
    <property type="term" value="F:metal ion binding"/>
    <property type="evidence" value="ECO:0007669"/>
    <property type="project" value="UniProtKB-KW"/>
</dbReference>
<evidence type="ECO:0000259" key="18">
    <source>
        <dbReference type="PROSITE" id="PS51918"/>
    </source>
</evidence>
<evidence type="ECO:0000256" key="8">
    <source>
        <dbReference type="ARBA" id="ARBA00022723"/>
    </source>
</evidence>
<dbReference type="PIRSF" id="PIRSF000167">
    <property type="entry name" value="HemN"/>
    <property type="match status" value="1"/>
</dbReference>
<dbReference type="InterPro" id="IPR034505">
    <property type="entry name" value="Coproporphyrinogen-III_oxidase"/>
</dbReference>
<name>A0A840YD71_9PROT</name>
<evidence type="ECO:0000256" key="9">
    <source>
        <dbReference type="ARBA" id="ARBA00023002"/>
    </source>
</evidence>
<keyword evidence="9 15" id="KW-0560">Oxidoreductase</keyword>
<evidence type="ECO:0000256" key="16">
    <source>
        <dbReference type="PIRSR" id="PIRSR000167-1"/>
    </source>
</evidence>
<keyword evidence="20" id="KW-1185">Reference proteome</keyword>
<evidence type="ECO:0000256" key="13">
    <source>
        <dbReference type="ARBA" id="ARBA00024295"/>
    </source>
</evidence>
<feature type="binding site" evidence="16">
    <location>
        <position position="38"/>
    </location>
    <ligand>
        <name>S-adenosyl-L-methionine</name>
        <dbReference type="ChEBI" id="CHEBI:59789"/>
        <label>1</label>
    </ligand>
</feature>
<dbReference type="GO" id="GO:0004109">
    <property type="term" value="F:coproporphyrinogen oxidase activity"/>
    <property type="evidence" value="ECO:0007669"/>
    <property type="project" value="InterPro"/>
</dbReference>
<dbReference type="EMBL" id="JACIJD010000002">
    <property type="protein sequence ID" value="MBB5692452.1"/>
    <property type="molecule type" value="Genomic_DNA"/>
</dbReference>
<dbReference type="PANTHER" id="PTHR13932:SF6">
    <property type="entry name" value="OXYGEN-INDEPENDENT COPROPORPHYRINOGEN III OXIDASE"/>
    <property type="match status" value="1"/>
</dbReference>
<dbReference type="InterPro" id="IPR023404">
    <property type="entry name" value="rSAM_horseshoe"/>
</dbReference>
<proteinExistence type="inferred from homology"/>
<comment type="catalytic activity">
    <reaction evidence="14 15">
        <text>coproporphyrinogen III + 2 S-adenosyl-L-methionine = protoporphyrinogen IX + 2 5'-deoxyadenosine + 2 L-methionine + 2 CO2</text>
        <dbReference type="Rhea" id="RHEA:15425"/>
        <dbReference type="ChEBI" id="CHEBI:16526"/>
        <dbReference type="ChEBI" id="CHEBI:17319"/>
        <dbReference type="ChEBI" id="CHEBI:57307"/>
        <dbReference type="ChEBI" id="CHEBI:57309"/>
        <dbReference type="ChEBI" id="CHEBI:57844"/>
        <dbReference type="ChEBI" id="CHEBI:59789"/>
        <dbReference type="EC" id="1.3.98.3"/>
    </reaction>
</comment>
<evidence type="ECO:0000256" key="11">
    <source>
        <dbReference type="ARBA" id="ARBA00023014"/>
    </source>
</evidence>
<feature type="binding site" evidence="16">
    <location>
        <position position="226"/>
    </location>
    <ligand>
        <name>S-adenosyl-L-methionine</name>
        <dbReference type="ChEBI" id="CHEBI:59789"/>
        <label>2</label>
    </ligand>
</feature>
<dbReference type="InterPro" id="IPR006638">
    <property type="entry name" value="Elp3/MiaA/NifB-like_rSAM"/>
</dbReference>
<evidence type="ECO:0000256" key="6">
    <source>
        <dbReference type="ARBA" id="ARBA00022490"/>
    </source>
</evidence>
<evidence type="ECO:0000256" key="1">
    <source>
        <dbReference type="ARBA" id="ARBA00004496"/>
    </source>
</evidence>
<sequence>MPRYTSYPTAAQFGPLDEATLRGWLREGVRPGMPLSLYLHVPFCREMCWYCACHTKATRSEARVATFADALEAEAALLAAALPGHGGVSHLHFGGGTPSILGPARMRSVMASLRSRFGLRAGAEVAIELDPRTLDEPMVETLASLGFTRASLGVQDISPEVQARIGRIQPAEMVTVAAERLRAAGLGGLNIDLMYGLPGQTVAHVEASARFVSWLGADRVAVFGYAHVDWMKPHQKAIDAAALPGVEERMEQAEAAEAVLAAAGYVALGLDHFARPEDPLARAAAAGGLRRNFQGYTTDDAPALIGLGPSAIGTLPGGHAQNLLDERAYAAAVAEGRLPVARGVALTEEDRWRGRAIERLMCDFALDLGLVPPGALPAALERMEPLVEQGLVRVGDGRVEVTSMGRRFVRQVAACFDAYLAPAARRHSSAV</sequence>
<comment type="subcellular location">
    <subcellularLocation>
        <location evidence="1 15">Cytoplasm</location>
    </subcellularLocation>
</comment>
<comment type="similarity">
    <text evidence="3 15">Belongs to the anaerobic coproporphyrinogen-III oxidase family.</text>
</comment>
<dbReference type="Pfam" id="PF04055">
    <property type="entry name" value="Radical_SAM"/>
    <property type="match status" value="1"/>
</dbReference>
<evidence type="ECO:0000313" key="19">
    <source>
        <dbReference type="EMBL" id="MBB5692452.1"/>
    </source>
</evidence>
<gene>
    <name evidence="19" type="ORF">FHS87_000467</name>
</gene>
<keyword evidence="8 15" id="KW-0479">Metal-binding</keyword>
<evidence type="ECO:0000256" key="3">
    <source>
        <dbReference type="ARBA" id="ARBA00005493"/>
    </source>
</evidence>
<evidence type="ECO:0000256" key="5">
    <source>
        <dbReference type="ARBA" id="ARBA00022485"/>
    </source>
</evidence>
<keyword evidence="7 15" id="KW-0949">S-adenosyl-L-methionine</keyword>